<name>A0A2U2HG44_9BURK</name>
<evidence type="ECO:0000313" key="3">
    <source>
        <dbReference type="Proteomes" id="UP000241421"/>
    </source>
</evidence>
<keyword evidence="1" id="KW-1133">Transmembrane helix</keyword>
<organism evidence="2 3">
    <name type="scientific">Massilia glaciei</name>
    <dbReference type="NCBI Taxonomy" id="1524097"/>
    <lineage>
        <taxon>Bacteria</taxon>
        <taxon>Pseudomonadati</taxon>
        <taxon>Pseudomonadota</taxon>
        <taxon>Betaproteobacteria</taxon>
        <taxon>Burkholderiales</taxon>
        <taxon>Oxalobacteraceae</taxon>
        <taxon>Telluria group</taxon>
        <taxon>Massilia</taxon>
    </lineage>
</organism>
<accession>A0A2U2HG44</accession>
<gene>
    <name evidence="2" type="ORF">C7C56_020565</name>
</gene>
<evidence type="ECO:0000256" key="1">
    <source>
        <dbReference type="SAM" id="Phobius"/>
    </source>
</evidence>
<dbReference type="RefSeq" id="WP_106759232.1">
    <property type="nucleotide sequence ID" value="NZ_PXWF02000275.1"/>
</dbReference>
<dbReference type="Proteomes" id="UP000241421">
    <property type="component" value="Unassembled WGS sequence"/>
</dbReference>
<comment type="caution">
    <text evidence="2">The sequence shown here is derived from an EMBL/GenBank/DDBJ whole genome shotgun (WGS) entry which is preliminary data.</text>
</comment>
<feature type="transmembrane region" description="Helical" evidence="1">
    <location>
        <begin position="7"/>
        <end position="28"/>
    </location>
</feature>
<keyword evidence="1" id="KW-0812">Transmembrane</keyword>
<keyword evidence="1" id="KW-0472">Membrane</keyword>
<dbReference type="OrthoDB" id="8778884at2"/>
<protein>
    <submittedName>
        <fullName evidence="2">Uncharacterized protein</fullName>
    </submittedName>
</protein>
<dbReference type="AlphaFoldDB" id="A0A2U2HG44"/>
<feature type="transmembrane region" description="Helical" evidence="1">
    <location>
        <begin position="40"/>
        <end position="57"/>
    </location>
</feature>
<dbReference type="EMBL" id="PXWF02000275">
    <property type="protein sequence ID" value="PWF43688.1"/>
    <property type="molecule type" value="Genomic_DNA"/>
</dbReference>
<reference evidence="2 3" key="1">
    <citation type="submission" date="2018-04" db="EMBL/GenBank/DDBJ databases">
        <title>Massilia violaceinigra sp. nov., a novel purple-pigmented bacterium isolated from Tianshan glacier, Xinjiang, China.</title>
        <authorList>
            <person name="Wang H."/>
        </authorList>
    </citation>
    <scope>NUCLEOTIDE SEQUENCE [LARGE SCALE GENOMIC DNA]</scope>
    <source>
        <strain evidence="2 3">B448-2</strain>
    </source>
</reference>
<proteinExistence type="predicted"/>
<evidence type="ECO:0000313" key="2">
    <source>
        <dbReference type="EMBL" id="PWF43688.1"/>
    </source>
</evidence>
<keyword evidence="3" id="KW-1185">Reference proteome</keyword>
<sequence length="80" mass="8867">MPSIAQWIKRFLLVGITVFLLLLVVNVIKGNHWQDAAQEALIWAAISAAVFVGAHYHRERKGLACALCDNLDAVGKRPEK</sequence>